<dbReference type="InterPro" id="IPR022536">
    <property type="entry name" value="EspC"/>
</dbReference>
<dbReference type="OrthoDB" id="3688882at2"/>
<dbReference type="Proteomes" id="UP000017746">
    <property type="component" value="Chromosome"/>
</dbReference>
<evidence type="ECO:0000313" key="2">
    <source>
        <dbReference type="Proteomes" id="UP000017746"/>
    </source>
</evidence>
<dbReference type="RefSeq" id="WP_023562778.1">
    <property type="nucleotide sequence ID" value="NC_022657.1"/>
</dbReference>
<protein>
    <recommendedName>
        <fullName evidence="3">Excreted virulence factor EspC, type VII ESX diderm</fullName>
    </recommendedName>
</protein>
<organism evidence="1 2">
    <name type="scientific">Actinoplanes friuliensis DSM 7358</name>
    <dbReference type="NCBI Taxonomy" id="1246995"/>
    <lineage>
        <taxon>Bacteria</taxon>
        <taxon>Bacillati</taxon>
        <taxon>Actinomycetota</taxon>
        <taxon>Actinomycetes</taxon>
        <taxon>Micromonosporales</taxon>
        <taxon>Micromonosporaceae</taxon>
        <taxon>Actinoplanes</taxon>
    </lineage>
</organism>
<keyword evidence="2" id="KW-1185">Reference proteome</keyword>
<accession>U5WES2</accession>
<reference evidence="1 2" key="1">
    <citation type="journal article" date="2014" name="J. Biotechnol.">
        <title>Complete genome sequence of the actinobacterium Actinoplanes friuliensis HAG 010964, producer of the lipopeptide antibiotic friulimycin.</title>
        <authorList>
            <person name="Ruckert C."/>
            <person name="Szczepanowski R."/>
            <person name="Albersmeier A."/>
            <person name="Goesmann A."/>
            <person name="Fischer N."/>
            <person name="Steinkamper A."/>
            <person name="Puhler A."/>
            <person name="Biener R."/>
            <person name="Schwartz D."/>
            <person name="Kalinowski J."/>
        </authorList>
    </citation>
    <scope>NUCLEOTIDE SEQUENCE [LARGE SCALE GENOMIC DNA]</scope>
    <source>
        <strain evidence="1 2">DSM 7358</strain>
    </source>
</reference>
<gene>
    <name evidence="1" type="ORF">AFR_40960</name>
</gene>
<dbReference type="AlphaFoldDB" id="U5WES2"/>
<dbReference type="STRING" id="1246995.AFR_40960"/>
<dbReference type="eggNOG" id="ENOG5033I6R">
    <property type="taxonomic scope" value="Bacteria"/>
</dbReference>
<evidence type="ECO:0008006" key="3">
    <source>
        <dbReference type="Google" id="ProtNLM"/>
    </source>
</evidence>
<dbReference type="HOGENOM" id="CLU_168298_0_1_11"/>
<name>U5WES2_9ACTN</name>
<dbReference type="EMBL" id="CP006272">
    <property type="protein sequence ID" value="AGZ46446.1"/>
    <property type="molecule type" value="Genomic_DNA"/>
</dbReference>
<dbReference type="Pfam" id="PF10824">
    <property type="entry name" value="T7SS_ESX_EspC"/>
    <property type="match status" value="1"/>
</dbReference>
<dbReference type="KEGG" id="afs:AFR_40960"/>
<sequence>MADGFQVDAAQIRRHIAGLEAVRSRFGAVKSASAAISQDDGAYGLLCSWLPAVLEGRHRRQDELLAYVEENLTLAADSLTAVAGDYEDTDNAAADAVRKAGMRLDR</sequence>
<dbReference type="GO" id="GO:0009306">
    <property type="term" value="P:protein secretion"/>
    <property type="evidence" value="ECO:0007669"/>
    <property type="project" value="InterPro"/>
</dbReference>
<dbReference type="PATRIC" id="fig|1246995.3.peg.8292"/>
<proteinExistence type="predicted"/>
<evidence type="ECO:0000313" key="1">
    <source>
        <dbReference type="EMBL" id="AGZ46446.1"/>
    </source>
</evidence>